<comment type="similarity">
    <text evidence="6">Belongs to the TRAFAC class myosin-kinesin ATPase superfamily. Kinesin family. KIN-12 subfamily.</text>
</comment>
<dbReference type="Proteomes" id="UP000516437">
    <property type="component" value="Chromosome 1"/>
</dbReference>
<dbReference type="GO" id="GO:0003777">
    <property type="term" value="F:microtubule motor activity"/>
    <property type="evidence" value="ECO:0007669"/>
    <property type="project" value="InterPro"/>
</dbReference>
<evidence type="ECO:0000313" key="10">
    <source>
        <dbReference type="Proteomes" id="UP000516437"/>
    </source>
</evidence>
<evidence type="ECO:0000313" key="9">
    <source>
        <dbReference type="EMBL" id="KAB1226821.1"/>
    </source>
</evidence>
<evidence type="ECO:0000256" key="7">
    <source>
        <dbReference type="PROSITE-ProRule" id="PRU00283"/>
    </source>
</evidence>
<keyword evidence="5" id="KW-0505">Motor protein</keyword>
<protein>
    <submittedName>
        <fullName evidence="9">Phragmoplast orienting kinesin-1</fullName>
    </submittedName>
</protein>
<dbReference type="PANTHER" id="PTHR37739">
    <property type="entry name" value="KINESIN-LIKE PROTEIN KIN-12D"/>
    <property type="match status" value="1"/>
</dbReference>
<dbReference type="SUPFAM" id="SSF52540">
    <property type="entry name" value="P-loop containing nucleoside triphosphate hydrolases"/>
    <property type="match status" value="1"/>
</dbReference>
<evidence type="ECO:0000256" key="2">
    <source>
        <dbReference type="ARBA" id="ARBA00022741"/>
    </source>
</evidence>
<dbReference type="GO" id="GO:0008017">
    <property type="term" value="F:microtubule binding"/>
    <property type="evidence" value="ECO:0007669"/>
    <property type="project" value="InterPro"/>
</dbReference>
<evidence type="ECO:0000256" key="5">
    <source>
        <dbReference type="ARBA" id="ARBA00023175"/>
    </source>
</evidence>
<dbReference type="GO" id="GO:0007018">
    <property type="term" value="P:microtubule-based movement"/>
    <property type="evidence" value="ECO:0007669"/>
    <property type="project" value="InterPro"/>
</dbReference>
<comment type="caution">
    <text evidence="9">The sequence shown here is derived from an EMBL/GenBank/DDBJ whole genome shotgun (WGS) entry which is preliminary data.</text>
</comment>
<dbReference type="AlphaFoldDB" id="A0A6A1WNJ6"/>
<evidence type="ECO:0000256" key="6">
    <source>
        <dbReference type="ARBA" id="ARBA00034488"/>
    </source>
</evidence>
<evidence type="ECO:0000259" key="8">
    <source>
        <dbReference type="PROSITE" id="PS50067"/>
    </source>
</evidence>
<keyword evidence="4" id="KW-0175">Coiled coil</keyword>
<reference evidence="9 10" key="1">
    <citation type="journal article" date="2019" name="Plant Biotechnol. J.">
        <title>The red bayberry genome and genetic basis of sex determination.</title>
        <authorList>
            <person name="Jia H.M."/>
            <person name="Jia H.J."/>
            <person name="Cai Q.L."/>
            <person name="Wang Y."/>
            <person name="Zhao H.B."/>
            <person name="Yang W.F."/>
            <person name="Wang G.Y."/>
            <person name="Li Y.H."/>
            <person name="Zhan D.L."/>
            <person name="Shen Y.T."/>
            <person name="Niu Q.F."/>
            <person name="Chang L."/>
            <person name="Qiu J."/>
            <person name="Zhao L."/>
            <person name="Xie H.B."/>
            <person name="Fu W.Y."/>
            <person name="Jin J."/>
            <person name="Li X.W."/>
            <person name="Jiao Y."/>
            <person name="Zhou C.C."/>
            <person name="Tu T."/>
            <person name="Chai C.Y."/>
            <person name="Gao J.L."/>
            <person name="Fan L.J."/>
            <person name="van de Weg E."/>
            <person name="Wang J.Y."/>
            <person name="Gao Z.S."/>
        </authorList>
    </citation>
    <scope>NUCLEOTIDE SEQUENCE [LARGE SCALE GENOMIC DNA]</scope>
    <source>
        <tissue evidence="9">Leaves</tissue>
    </source>
</reference>
<dbReference type="GO" id="GO:0005524">
    <property type="term" value="F:ATP binding"/>
    <property type="evidence" value="ECO:0007669"/>
    <property type="project" value="UniProtKB-KW"/>
</dbReference>
<keyword evidence="3" id="KW-0067">ATP-binding</keyword>
<organism evidence="9 10">
    <name type="scientific">Morella rubra</name>
    <name type="common">Chinese bayberry</name>
    <dbReference type="NCBI Taxonomy" id="262757"/>
    <lineage>
        <taxon>Eukaryota</taxon>
        <taxon>Viridiplantae</taxon>
        <taxon>Streptophyta</taxon>
        <taxon>Embryophyta</taxon>
        <taxon>Tracheophyta</taxon>
        <taxon>Spermatophyta</taxon>
        <taxon>Magnoliopsida</taxon>
        <taxon>eudicotyledons</taxon>
        <taxon>Gunneridae</taxon>
        <taxon>Pentapetalae</taxon>
        <taxon>rosids</taxon>
        <taxon>fabids</taxon>
        <taxon>Fagales</taxon>
        <taxon>Myricaceae</taxon>
        <taxon>Morella</taxon>
    </lineage>
</organism>
<dbReference type="EMBL" id="RXIC02000019">
    <property type="protein sequence ID" value="KAB1226821.1"/>
    <property type="molecule type" value="Genomic_DNA"/>
</dbReference>
<dbReference type="GO" id="GO:0005874">
    <property type="term" value="C:microtubule"/>
    <property type="evidence" value="ECO:0007669"/>
    <property type="project" value="UniProtKB-KW"/>
</dbReference>
<dbReference type="OrthoDB" id="3176171at2759"/>
<sequence>MNKHGVELNHEFLPALQAGHDANPVYLPLEKVRKTFHTVEKAFGIRLSKKAVSVNARVLHAPKLQYHNRSRVPIECPTMGRWNFNNKSVPLVRSSTYLPKSASKENLAQSSSAVRSISNWDDEDGGNSGSVVSSSQSFEFYENVSQVLLDSVNCRMTPRDFEHLFSRMQKAYRKQMLSVVEEWFMSLKINPALIFAHLKIWYNIYQIDMATFEFILIREESKEERGVCRESERNRSYKCSRCYSTTDSRAANRKVASTNMNHAGSHSHSVFTCINIEQKSSGAEGDRLKEATNINKSLSTLGLVIMNLVNMSNEKSLHVPYRDSKLTFLLQDSLGGNSKTTIIATISPSSCCSLEKLSTLKFAQRAKFIKNNVCEIYLLL</sequence>
<keyword evidence="2" id="KW-0547">Nucleotide-binding</keyword>
<comment type="caution">
    <text evidence="7">Lacks conserved residue(s) required for the propagation of feature annotation.</text>
</comment>
<dbReference type="InterPro" id="IPR036961">
    <property type="entry name" value="Kinesin_motor_dom_sf"/>
</dbReference>
<dbReference type="InterPro" id="IPR027417">
    <property type="entry name" value="P-loop_NTPase"/>
</dbReference>
<dbReference type="InterPro" id="IPR001752">
    <property type="entry name" value="Kinesin_motor_dom"/>
</dbReference>
<evidence type="ECO:0000256" key="3">
    <source>
        <dbReference type="ARBA" id="ARBA00022840"/>
    </source>
</evidence>
<dbReference type="InterPro" id="IPR044986">
    <property type="entry name" value="KIF15/KIN-12"/>
</dbReference>
<name>A0A6A1WNJ6_9ROSI</name>
<accession>A0A6A1WNJ6</accession>
<dbReference type="PROSITE" id="PS50067">
    <property type="entry name" value="KINESIN_MOTOR_2"/>
    <property type="match status" value="1"/>
</dbReference>
<proteinExistence type="inferred from homology"/>
<evidence type="ECO:0000256" key="4">
    <source>
        <dbReference type="ARBA" id="ARBA00023054"/>
    </source>
</evidence>
<feature type="domain" description="Kinesin motor" evidence="8">
    <location>
        <begin position="278"/>
        <end position="369"/>
    </location>
</feature>
<dbReference type="PRINTS" id="PR00380">
    <property type="entry name" value="KINESINHEAVY"/>
</dbReference>
<dbReference type="Gene3D" id="3.40.850.10">
    <property type="entry name" value="Kinesin motor domain"/>
    <property type="match status" value="1"/>
</dbReference>
<dbReference type="PANTHER" id="PTHR37739:SF14">
    <property type="entry name" value="KINESIN-LIKE PROTEIN KIN-12E"/>
    <property type="match status" value="1"/>
</dbReference>
<dbReference type="Pfam" id="PF00225">
    <property type="entry name" value="Kinesin"/>
    <property type="match status" value="1"/>
</dbReference>
<gene>
    <name evidence="9" type="ORF">CJ030_MR1G005059</name>
</gene>
<evidence type="ECO:0000256" key="1">
    <source>
        <dbReference type="ARBA" id="ARBA00022701"/>
    </source>
</evidence>
<keyword evidence="10" id="KW-1185">Reference proteome</keyword>
<keyword evidence="1" id="KW-0493">Microtubule</keyword>
<dbReference type="SMART" id="SM00129">
    <property type="entry name" value="KISc"/>
    <property type="match status" value="1"/>
</dbReference>